<sequence length="1119" mass="127142">MEPLAANLNTDDNYGTGTEKEDQAQGENGEVTSLEQQQRISQEPLSPDETDFSVRPTQTFGERKNKKQNIPPLRISANSQRPTLGSPDSDIDILGYLDHTPDPFANCKDSNGSISFSKVYHVIKFSELMPNAFIPNCSVHLNISQVESASSSIGLNIFSSPVFVIDLEHGEFKWTVRKKVPQVTNLHSQLLFLRTKVKLPAATRETRMKRQSMRIQIRRAEKISDLSDNGNAPHHRMVKFPRRILQTVDKSGQSELQTYLRNVLFHSLFRSHQGVLEFLEISPLSFVTELGTKYKEGFVKKRIGDYSSNGCCAWCASPCTGRYNQKWLVLKESCLFFLDPETGNIRCVMLMDSGFEVSHGYRIVGVRNALLISNLSRSVVFKCDSEGSQKEWVKQINKIKQKCAKDFTHKERRYEAFAPVRNGSYARWYVDGNRYMWDVAEMLELAKEEIFITDWWMSPEIYLKRPDLTGCTWRLAEVLKRQAERGVQVFILLYKEVELALGISSIHTKQTVGALHPNIKILRHPDHYAGGVLYWAHHEKMVIIDQMYAFISGIDLAFGRWDDSRHKITDVGHAGVQQKNSVQSPVTSPAKGAALFQLVKGTNEVIVSTMTKPGPSNSKSSVDDSSSEPQQTFNTTVSSSLSSHVDAEKTVDVVGDVCKQNNMGLNPNYIETEESVTSTKDNIINEVSISPSLEHGTNDATEGESHLYRIERASISSVSMKAVKKKRFLRREARQARNAASMQQEEESSSISERRMGKGFKEVKKMGMELVEEVKEKGRGVRLWTATKLPQLHRRSGSGSEGSDSDETDDTASDARSILRLRNKLGDRKLMGSTSSLAQAHNALTKEDTTSIHLWVGKDYVNWISKDLTNLDKPFKDIVNRHQTPRMPWHDIGLFVEGPAARDAARHFIQRWNAVKTEKAKPESFYPYLLPRTYNKKSFSSSPLLPKHKMKCQVVRSVGRWSAGLEENEHSIFTAYVDLIRKAKHYIYIENQFFITRADRNEAKEVTNCIAYEIVERIVHAHSKGKIFRVYVLLPLLPAFEGMIGKSSGVAMQYIVYWNYMSISRGKTSLIQCLRDRGITEWRKYITFCSLRKHEDLGGKPVSELIYIHSKLMIIDDRY</sequence>
<dbReference type="CDD" id="cd01254">
    <property type="entry name" value="PH_PLD"/>
    <property type="match status" value="1"/>
</dbReference>
<dbReference type="EMBL" id="JAXCGZ010009823">
    <property type="protein sequence ID" value="KAK7076145.1"/>
    <property type="molecule type" value="Genomic_DNA"/>
</dbReference>
<feature type="region of interest" description="Disordered" evidence="7">
    <location>
        <begin position="1"/>
        <end position="85"/>
    </location>
</feature>
<dbReference type="PROSITE" id="PS50035">
    <property type="entry name" value="PLD"/>
    <property type="match status" value="2"/>
</dbReference>
<keyword evidence="5" id="KW-0442">Lipid degradation</keyword>
<dbReference type="PANTHER" id="PTHR18896">
    <property type="entry name" value="PHOSPHOLIPASE D"/>
    <property type="match status" value="1"/>
</dbReference>
<proteinExistence type="predicted"/>
<dbReference type="Proteomes" id="UP001381693">
    <property type="component" value="Unassembled WGS sequence"/>
</dbReference>
<evidence type="ECO:0000256" key="4">
    <source>
        <dbReference type="ARBA" id="ARBA00022801"/>
    </source>
</evidence>
<feature type="compositionally biased region" description="Polar residues" evidence="7">
    <location>
        <begin position="30"/>
        <end position="44"/>
    </location>
</feature>
<dbReference type="InterPro" id="IPR001736">
    <property type="entry name" value="PLipase_D/transphosphatidylase"/>
</dbReference>
<dbReference type="CDD" id="cd09141">
    <property type="entry name" value="PLDc_vPLD1_2_yPLD_like_2"/>
    <property type="match status" value="1"/>
</dbReference>
<dbReference type="SUPFAM" id="SSF50729">
    <property type="entry name" value="PH domain-like"/>
    <property type="match status" value="1"/>
</dbReference>
<keyword evidence="4 9" id="KW-0378">Hydrolase</keyword>
<dbReference type="EC" id="3.1.4.4" evidence="2"/>
<accession>A0AAN8XC16</accession>
<dbReference type="CDD" id="cd09138">
    <property type="entry name" value="PLDc_vPLD1_2_yPLD_like_1"/>
    <property type="match status" value="1"/>
</dbReference>
<feature type="domain" description="PLD phosphodiesterase" evidence="8">
    <location>
        <begin position="533"/>
        <end position="560"/>
    </location>
</feature>
<feature type="compositionally biased region" description="Polar residues" evidence="7">
    <location>
        <begin position="7"/>
        <end position="16"/>
    </location>
</feature>
<keyword evidence="10" id="KW-1185">Reference proteome</keyword>
<dbReference type="SUPFAM" id="SSF56024">
    <property type="entry name" value="Phospholipase D/nuclease"/>
    <property type="match status" value="3"/>
</dbReference>
<feature type="non-terminal residue" evidence="9">
    <location>
        <position position="1119"/>
    </location>
</feature>
<evidence type="ECO:0000256" key="5">
    <source>
        <dbReference type="ARBA" id="ARBA00022963"/>
    </source>
</evidence>
<dbReference type="GO" id="GO:0006654">
    <property type="term" value="P:phosphatidic acid biosynthetic process"/>
    <property type="evidence" value="ECO:0007669"/>
    <property type="project" value="InterPro"/>
</dbReference>
<dbReference type="AlphaFoldDB" id="A0AAN8XC16"/>
<dbReference type="PIRSF" id="PIRSF009376">
    <property type="entry name" value="Phospholipase_D_euk"/>
    <property type="match status" value="1"/>
</dbReference>
<comment type="caution">
    <text evidence="9">The sequence shown here is derived from an EMBL/GenBank/DDBJ whole genome shotgun (WGS) entry which is preliminary data.</text>
</comment>
<keyword evidence="3" id="KW-0677">Repeat</keyword>
<dbReference type="Gene3D" id="2.30.29.30">
    <property type="entry name" value="Pleckstrin-homology domain (PH domain)/Phosphotyrosine-binding domain (PTB)"/>
    <property type="match status" value="1"/>
</dbReference>
<dbReference type="GO" id="GO:0035556">
    <property type="term" value="P:intracellular signal transduction"/>
    <property type="evidence" value="ECO:0007669"/>
    <property type="project" value="InterPro"/>
</dbReference>
<evidence type="ECO:0000313" key="9">
    <source>
        <dbReference type="EMBL" id="KAK7076145.1"/>
    </source>
</evidence>
<evidence type="ECO:0000256" key="6">
    <source>
        <dbReference type="ARBA" id="ARBA00023098"/>
    </source>
</evidence>
<feature type="region of interest" description="Disordered" evidence="7">
    <location>
        <begin position="608"/>
        <end position="645"/>
    </location>
</feature>
<feature type="domain" description="PLD phosphodiesterase" evidence="8">
    <location>
        <begin position="1104"/>
        <end position="1119"/>
    </location>
</feature>
<dbReference type="InterPro" id="IPR016555">
    <property type="entry name" value="PLipase_D_euk"/>
</dbReference>
<dbReference type="PANTHER" id="PTHR18896:SF76">
    <property type="entry name" value="PHOSPHOLIPASE"/>
    <property type="match status" value="1"/>
</dbReference>
<evidence type="ECO:0000313" key="10">
    <source>
        <dbReference type="Proteomes" id="UP001381693"/>
    </source>
</evidence>
<feature type="region of interest" description="Disordered" evidence="7">
    <location>
        <begin position="787"/>
        <end position="815"/>
    </location>
</feature>
<evidence type="ECO:0000256" key="1">
    <source>
        <dbReference type="ARBA" id="ARBA00000798"/>
    </source>
</evidence>
<dbReference type="Pfam" id="PF00614">
    <property type="entry name" value="PLDc"/>
    <property type="match status" value="1"/>
</dbReference>
<comment type="catalytic activity">
    <reaction evidence="1">
        <text>a 1,2-diacyl-sn-glycero-3-phosphocholine + H2O = a 1,2-diacyl-sn-glycero-3-phosphate + choline + H(+)</text>
        <dbReference type="Rhea" id="RHEA:14445"/>
        <dbReference type="ChEBI" id="CHEBI:15354"/>
        <dbReference type="ChEBI" id="CHEBI:15377"/>
        <dbReference type="ChEBI" id="CHEBI:15378"/>
        <dbReference type="ChEBI" id="CHEBI:57643"/>
        <dbReference type="ChEBI" id="CHEBI:58608"/>
        <dbReference type="EC" id="3.1.4.4"/>
    </reaction>
</comment>
<evidence type="ECO:0000256" key="3">
    <source>
        <dbReference type="ARBA" id="ARBA00022737"/>
    </source>
</evidence>
<name>A0AAN8XC16_HALRR</name>
<protein>
    <recommendedName>
        <fullName evidence="2">phospholipase D</fullName>
        <ecNumber evidence="2">3.1.4.4</ecNumber>
    </recommendedName>
</protein>
<organism evidence="9 10">
    <name type="scientific">Halocaridina rubra</name>
    <name type="common">Hawaiian red shrimp</name>
    <dbReference type="NCBI Taxonomy" id="373956"/>
    <lineage>
        <taxon>Eukaryota</taxon>
        <taxon>Metazoa</taxon>
        <taxon>Ecdysozoa</taxon>
        <taxon>Arthropoda</taxon>
        <taxon>Crustacea</taxon>
        <taxon>Multicrustacea</taxon>
        <taxon>Malacostraca</taxon>
        <taxon>Eumalacostraca</taxon>
        <taxon>Eucarida</taxon>
        <taxon>Decapoda</taxon>
        <taxon>Pleocyemata</taxon>
        <taxon>Caridea</taxon>
        <taxon>Atyoidea</taxon>
        <taxon>Atyidae</taxon>
        <taxon>Halocaridina</taxon>
    </lineage>
</organism>
<feature type="compositionally biased region" description="Acidic residues" evidence="7">
    <location>
        <begin position="803"/>
        <end position="812"/>
    </location>
</feature>
<reference evidence="9 10" key="1">
    <citation type="submission" date="2023-11" db="EMBL/GenBank/DDBJ databases">
        <title>Halocaridina rubra genome assembly.</title>
        <authorList>
            <person name="Smith C."/>
        </authorList>
    </citation>
    <scope>NUCLEOTIDE SEQUENCE [LARGE SCALE GENOMIC DNA]</scope>
    <source>
        <strain evidence="9">EP-1</strain>
        <tissue evidence="9">Whole</tissue>
    </source>
</reference>
<dbReference type="Gene3D" id="3.30.870.10">
    <property type="entry name" value="Endonuclease Chain A"/>
    <property type="match status" value="3"/>
</dbReference>
<dbReference type="InterPro" id="IPR015679">
    <property type="entry name" value="PLipase_D_fam"/>
</dbReference>
<dbReference type="SMART" id="SM00233">
    <property type="entry name" value="PH"/>
    <property type="match status" value="1"/>
</dbReference>
<evidence type="ECO:0000259" key="8">
    <source>
        <dbReference type="PROSITE" id="PS50035"/>
    </source>
</evidence>
<evidence type="ECO:0000256" key="2">
    <source>
        <dbReference type="ARBA" id="ARBA00012027"/>
    </source>
</evidence>
<evidence type="ECO:0000256" key="7">
    <source>
        <dbReference type="SAM" id="MobiDB-lite"/>
    </source>
</evidence>
<dbReference type="GO" id="GO:0060627">
    <property type="term" value="P:regulation of vesicle-mediated transport"/>
    <property type="evidence" value="ECO:0007669"/>
    <property type="project" value="TreeGrafter"/>
</dbReference>
<dbReference type="SMART" id="SM00155">
    <property type="entry name" value="PLDc"/>
    <property type="match status" value="1"/>
</dbReference>
<dbReference type="GO" id="GO:0004630">
    <property type="term" value="F:phospholipase D activity"/>
    <property type="evidence" value="ECO:0007669"/>
    <property type="project" value="UniProtKB-EC"/>
</dbReference>
<keyword evidence="6" id="KW-0443">Lipid metabolism</keyword>
<dbReference type="InterPro" id="IPR001849">
    <property type="entry name" value="PH_domain"/>
</dbReference>
<feature type="compositionally biased region" description="Polar residues" evidence="7">
    <location>
        <begin position="628"/>
        <end position="643"/>
    </location>
</feature>
<gene>
    <name evidence="9" type="primary">PLD1_2</name>
    <name evidence="9" type="ORF">SK128_012977</name>
</gene>
<dbReference type="GO" id="GO:0009395">
    <property type="term" value="P:phospholipid catabolic process"/>
    <property type="evidence" value="ECO:0007669"/>
    <property type="project" value="TreeGrafter"/>
</dbReference>
<feature type="region of interest" description="Disordered" evidence="7">
    <location>
        <begin position="734"/>
        <end position="754"/>
    </location>
</feature>
<dbReference type="InterPro" id="IPR011993">
    <property type="entry name" value="PH-like_dom_sf"/>
</dbReference>